<organism evidence="1 2">
    <name type="scientific">Streblomastix strix</name>
    <dbReference type="NCBI Taxonomy" id="222440"/>
    <lineage>
        <taxon>Eukaryota</taxon>
        <taxon>Metamonada</taxon>
        <taxon>Preaxostyla</taxon>
        <taxon>Oxymonadida</taxon>
        <taxon>Streblomastigidae</taxon>
        <taxon>Streblomastix</taxon>
    </lineage>
</organism>
<dbReference type="GO" id="GO:0005829">
    <property type="term" value="C:cytosol"/>
    <property type="evidence" value="ECO:0007669"/>
    <property type="project" value="TreeGrafter"/>
</dbReference>
<dbReference type="EMBL" id="SNRW01000117">
    <property type="protein sequence ID" value="KAA6403296.1"/>
    <property type="molecule type" value="Genomic_DNA"/>
</dbReference>
<dbReference type="Gene3D" id="3.30.1240.10">
    <property type="match status" value="1"/>
</dbReference>
<accession>A0A5J4X912</accession>
<evidence type="ECO:0000313" key="1">
    <source>
        <dbReference type="EMBL" id="KAA6403296.1"/>
    </source>
</evidence>
<dbReference type="GO" id="GO:0016791">
    <property type="term" value="F:phosphatase activity"/>
    <property type="evidence" value="ECO:0007669"/>
    <property type="project" value="TreeGrafter"/>
</dbReference>
<dbReference type="PANTHER" id="PTHR10000">
    <property type="entry name" value="PHOSPHOSERINE PHOSPHATASE"/>
    <property type="match status" value="1"/>
</dbReference>
<dbReference type="Gene3D" id="3.40.50.1000">
    <property type="entry name" value="HAD superfamily/HAD-like"/>
    <property type="match status" value="1"/>
</dbReference>
<protein>
    <submittedName>
        <fullName evidence="1">Uncharacterized protein</fullName>
    </submittedName>
</protein>
<dbReference type="PANTHER" id="PTHR10000:SF8">
    <property type="entry name" value="HAD SUPERFAMILY HYDROLASE-LIKE, TYPE 3"/>
    <property type="match status" value="1"/>
</dbReference>
<name>A0A5J4X912_9EUKA</name>
<gene>
    <name evidence="1" type="ORF">EZS28_001188</name>
</gene>
<proteinExistence type="predicted"/>
<dbReference type="InterPro" id="IPR023214">
    <property type="entry name" value="HAD_sf"/>
</dbReference>
<evidence type="ECO:0000313" key="2">
    <source>
        <dbReference type="Proteomes" id="UP000324800"/>
    </source>
</evidence>
<dbReference type="SUPFAM" id="SSF56784">
    <property type="entry name" value="HAD-like"/>
    <property type="match status" value="1"/>
</dbReference>
<sequence>MDQIPINLSKVKVFCSDLDDTLLDDNQKIQPYTKMMLQLLLKSGIHVVFASGRSPDSVSKYTREIQSQEIPSDNQDIPIIALNGGFASVQGIKPYKATLKEDIILKSLEYCEKNNYCIEFYSDENVIISTKDSQYHQYHKNLVGVDGILMSYFEMRQFCLSKPPAKFLICEDPPLIQNKIIPDLSKYLPSTSRILVTKPCFLEVLPSDTTKANALEWLQKCGLSYCPANANEAAKHAAQHILSWTNTQDCVGKLINQIFFDNKYDIGSLSKTIL</sequence>
<dbReference type="OrthoDB" id="27226at2759"/>
<dbReference type="GO" id="GO:0000287">
    <property type="term" value="F:magnesium ion binding"/>
    <property type="evidence" value="ECO:0007669"/>
    <property type="project" value="TreeGrafter"/>
</dbReference>
<dbReference type="InterPro" id="IPR036412">
    <property type="entry name" value="HAD-like_sf"/>
</dbReference>
<dbReference type="AlphaFoldDB" id="A0A5J4X912"/>
<dbReference type="Proteomes" id="UP000324800">
    <property type="component" value="Unassembled WGS sequence"/>
</dbReference>
<reference evidence="1 2" key="1">
    <citation type="submission" date="2019-03" db="EMBL/GenBank/DDBJ databases">
        <title>Single cell metagenomics reveals metabolic interactions within the superorganism composed of flagellate Streblomastix strix and complex community of Bacteroidetes bacteria on its surface.</title>
        <authorList>
            <person name="Treitli S.C."/>
            <person name="Kolisko M."/>
            <person name="Husnik F."/>
            <person name="Keeling P."/>
            <person name="Hampl V."/>
        </authorList>
    </citation>
    <scope>NUCLEOTIDE SEQUENCE [LARGE SCALE GENOMIC DNA]</scope>
    <source>
        <strain evidence="1">ST1C</strain>
    </source>
</reference>
<dbReference type="Pfam" id="PF08282">
    <property type="entry name" value="Hydrolase_3"/>
    <property type="match status" value="1"/>
</dbReference>
<comment type="caution">
    <text evidence="1">The sequence shown here is derived from an EMBL/GenBank/DDBJ whole genome shotgun (WGS) entry which is preliminary data.</text>
</comment>